<evidence type="ECO:0000256" key="5">
    <source>
        <dbReference type="ARBA" id="ARBA00022692"/>
    </source>
</evidence>
<comment type="similarity">
    <text evidence="3">Belongs to the TPT transporter family. SLC35D subfamily.</text>
</comment>
<evidence type="ECO:0000256" key="4">
    <source>
        <dbReference type="ARBA" id="ARBA00011182"/>
    </source>
</evidence>
<comment type="caution">
    <text evidence="8">The sequence shown here is derived from an EMBL/GenBank/DDBJ whole genome shotgun (WGS) entry which is preliminary data.</text>
</comment>
<dbReference type="GO" id="GO:0005789">
    <property type="term" value="C:endoplasmic reticulum membrane"/>
    <property type="evidence" value="ECO:0007669"/>
    <property type="project" value="UniProtKB-SubCell"/>
</dbReference>
<comment type="function">
    <text evidence="1">Involved in the import of GDP-mannose from the cytoplasm into the Golgi lumen.</text>
</comment>
<reference evidence="8 9" key="1">
    <citation type="journal article" date="2016" name="Sci. Rep.">
        <title>Draft genome sequencing and secretome analysis of fungal phytopathogen Ascochyta rabiei provides insight into the necrotrophic effector repertoire.</title>
        <authorList>
            <person name="Verma S."/>
            <person name="Gazara R.K."/>
            <person name="Nizam S."/>
            <person name="Parween S."/>
            <person name="Chattopadhyay D."/>
            <person name="Verma P.K."/>
        </authorList>
    </citation>
    <scope>NUCLEOTIDE SEQUENCE [LARGE SCALE GENOMIC DNA]</scope>
    <source>
        <strain evidence="8 9">ArDII</strain>
    </source>
</reference>
<dbReference type="STRING" id="5454.A0A163E434"/>
<protein>
    <submittedName>
        <fullName evidence="8">Integral component of membrane</fullName>
    </submittedName>
</protein>
<accession>A0A163E434</accession>
<gene>
    <name evidence="8" type="ORF">ST47_g5370</name>
</gene>
<evidence type="ECO:0000256" key="3">
    <source>
        <dbReference type="ARBA" id="ARBA00010425"/>
    </source>
</evidence>
<organism evidence="8 9">
    <name type="scientific">Didymella rabiei</name>
    <name type="common">Chickpea ascochyta blight fungus</name>
    <name type="synonym">Mycosphaerella rabiei</name>
    <dbReference type="NCBI Taxonomy" id="5454"/>
    <lineage>
        <taxon>Eukaryota</taxon>
        <taxon>Fungi</taxon>
        <taxon>Dikarya</taxon>
        <taxon>Ascomycota</taxon>
        <taxon>Pezizomycotina</taxon>
        <taxon>Dothideomycetes</taxon>
        <taxon>Pleosporomycetidae</taxon>
        <taxon>Pleosporales</taxon>
        <taxon>Pleosporineae</taxon>
        <taxon>Didymellaceae</taxon>
        <taxon>Ascochyta</taxon>
    </lineage>
</organism>
<keyword evidence="6" id="KW-1133">Transmembrane helix</keyword>
<dbReference type="OrthoDB" id="6418713at2759"/>
<sequence length="407" mass="44258">MSQEEKVRSSVDAARDTALPVLPTINPDAPTPKPNAPASFHPAVYVATWITLSSSTIVFNKYILDTAKFQFPIFLTTWHLIFATIMTQILARFTTILDSRKKVPMTGKVYLRAIVPIGLFFSLSLICGNQAYLYLSVAFIQMLKATTPVAVLLATWSMGIAPVNLKVLGNVSFIVLGVVIASFGELQFVMIGFLFQVAGIVFEAVRLVMVERILSSKEFKMDPLVSLYYYAPACAVMNSIVLLFTELPTLTMNDINRVGGLTLFANAGVAFLLNVSVVFLIGKTSSLVLTLSGVLKDILLVLASMFLFRDPVTLLQAFGYSIALGGLVYYKLGGDKMKEALSAGSMKWAEFGQTRPALRKLMVFGAVVVSMFFILGSLGPRYAPDQTGKLYNGVQNGIGHVLGEKGA</sequence>
<dbReference type="PANTHER" id="PTHR11132">
    <property type="entry name" value="SOLUTE CARRIER FAMILY 35"/>
    <property type="match status" value="1"/>
</dbReference>
<dbReference type="InterPro" id="IPR004853">
    <property type="entry name" value="Sugar_P_trans_dom"/>
</dbReference>
<evidence type="ECO:0000256" key="7">
    <source>
        <dbReference type="ARBA" id="ARBA00023136"/>
    </source>
</evidence>
<name>A0A163E434_DIDRA</name>
<keyword evidence="7" id="KW-0472">Membrane</keyword>
<dbReference type="EMBL" id="JYNV01000194">
    <property type="protein sequence ID" value="KZM23508.1"/>
    <property type="molecule type" value="Genomic_DNA"/>
</dbReference>
<keyword evidence="5" id="KW-0812">Transmembrane</keyword>
<keyword evidence="9" id="KW-1185">Reference proteome</keyword>
<evidence type="ECO:0000256" key="2">
    <source>
        <dbReference type="ARBA" id="ARBA00004477"/>
    </source>
</evidence>
<evidence type="ECO:0000256" key="6">
    <source>
        <dbReference type="ARBA" id="ARBA00022989"/>
    </source>
</evidence>
<dbReference type="Proteomes" id="UP000076837">
    <property type="component" value="Unassembled WGS sequence"/>
</dbReference>
<comment type="subcellular location">
    <subcellularLocation>
        <location evidence="2">Endoplasmic reticulum membrane</location>
        <topology evidence="2">Multi-pass membrane protein</topology>
    </subcellularLocation>
</comment>
<proteinExistence type="inferred from homology"/>
<evidence type="ECO:0000256" key="1">
    <source>
        <dbReference type="ARBA" id="ARBA00003420"/>
    </source>
</evidence>
<dbReference type="Pfam" id="PF03151">
    <property type="entry name" value="TPT"/>
    <property type="match status" value="1"/>
</dbReference>
<evidence type="ECO:0000313" key="8">
    <source>
        <dbReference type="EMBL" id="KZM23508.1"/>
    </source>
</evidence>
<comment type="subunit">
    <text evidence="4">Homooligomer.</text>
</comment>
<dbReference type="AlphaFoldDB" id="A0A163E434"/>
<evidence type="ECO:0000313" key="9">
    <source>
        <dbReference type="Proteomes" id="UP000076837"/>
    </source>
</evidence>
<dbReference type="InterPro" id="IPR050186">
    <property type="entry name" value="TPT_transporter"/>
</dbReference>